<organism evidence="1 2">
    <name type="scientific">Stigmatella erecta</name>
    <dbReference type="NCBI Taxonomy" id="83460"/>
    <lineage>
        <taxon>Bacteria</taxon>
        <taxon>Pseudomonadati</taxon>
        <taxon>Myxococcota</taxon>
        <taxon>Myxococcia</taxon>
        <taxon>Myxococcales</taxon>
        <taxon>Cystobacterineae</taxon>
        <taxon>Archangiaceae</taxon>
        <taxon>Stigmatella</taxon>
    </lineage>
</organism>
<proteinExistence type="predicted"/>
<gene>
    <name evidence="1" type="ORF">SAMN05443639_11080</name>
</gene>
<dbReference type="AlphaFoldDB" id="A0A1I0KC96"/>
<evidence type="ECO:0000313" key="1">
    <source>
        <dbReference type="EMBL" id="SEU22013.1"/>
    </source>
</evidence>
<dbReference type="EMBL" id="FOIJ01000010">
    <property type="protein sequence ID" value="SEU22013.1"/>
    <property type="molecule type" value="Genomic_DNA"/>
</dbReference>
<dbReference type="Proteomes" id="UP000199181">
    <property type="component" value="Unassembled WGS sequence"/>
</dbReference>
<reference evidence="2" key="1">
    <citation type="submission" date="2016-10" db="EMBL/GenBank/DDBJ databases">
        <authorList>
            <person name="Varghese N."/>
            <person name="Submissions S."/>
        </authorList>
    </citation>
    <scope>NUCLEOTIDE SEQUENCE [LARGE SCALE GENOMIC DNA]</scope>
    <source>
        <strain evidence="2">DSM 16858</strain>
    </source>
</reference>
<name>A0A1I0KC96_9BACT</name>
<evidence type="ECO:0000313" key="2">
    <source>
        <dbReference type="Proteomes" id="UP000199181"/>
    </source>
</evidence>
<accession>A0A1I0KC96</accession>
<sequence>MSTGSKNVPVAAPFTPAVEAYLQRVRALGAIEGSGETLAFSPHVQPVLEALHHVLAGGEVEVRILSAGQAGIVEELRALTGQVLAEAKTLPLDMAVTAV</sequence>
<dbReference type="RefSeq" id="WP_093522942.1">
    <property type="nucleotide sequence ID" value="NZ_FOIJ01000010.1"/>
</dbReference>
<keyword evidence="2" id="KW-1185">Reference proteome</keyword>
<protein>
    <submittedName>
        <fullName evidence="1">Uncharacterized protein</fullName>
    </submittedName>
</protein>